<protein>
    <submittedName>
        <fullName evidence="1">Uncharacterized protein</fullName>
    </submittedName>
</protein>
<proteinExistence type="predicted"/>
<gene>
    <name evidence="1" type="ORF">BT67DRAFT_226404</name>
</gene>
<evidence type="ECO:0000313" key="2">
    <source>
        <dbReference type="Proteomes" id="UP001304895"/>
    </source>
</evidence>
<sequence length="189" mass="21075">MTDPKTQTPGRMAVGSTFLADWRWELGSIFSTKLQGDGCRGHLTGPERTSKGFVSLGPRREVIGQRLVVDRPGRGFLLLAPCSVPCRQECGHVPCRHRAPGIGHRQPNAVVALREGNDAGYQEYEIQRPRPIDSRVGRVLIIAWRELGRRARSSAQRLAPSLPSAICERPDGKLSRCREEPVMFRRGTR</sequence>
<dbReference type="Proteomes" id="UP001304895">
    <property type="component" value="Unassembled WGS sequence"/>
</dbReference>
<organism evidence="1 2">
    <name type="scientific">Trichocladium antarcticum</name>
    <dbReference type="NCBI Taxonomy" id="1450529"/>
    <lineage>
        <taxon>Eukaryota</taxon>
        <taxon>Fungi</taxon>
        <taxon>Dikarya</taxon>
        <taxon>Ascomycota</taxon>
        <taxon>Pezizomycotina</taxon>
        <taxon>Sordariomycetes</taxon>
        <taxon>Sordariomycetidae</taxon>
        <taxon>Sordariales</taxon>
        <taxon>Chaetomiaceae</taxon>
        <taxon>Trichocladium</taxon>
    </lineage>
</organism>
<evidence type="ECO:0000313" key="1">
    <source>
        <dbReference type="EMBL" id="KAK4130324.1"/>
    </source>
</evidence>
<dbReference type="AlphaFoldDB" id="A0AAN6UCP2"/>
<name>A0AAN6UCP2_9PEZI</name>
<keyword evidence="2" id="KW-1185">Reference proteome</keyword>
<comment type="caution">
    <text evidence="1">The sequence shown here is derived from an EMBL/GenBank/DDBJ whole genome shotgun (WGS) entry which is preliminary data.</text>
</comment>
<dbReference type="EMBL" id="MU853438">
    <property type="protein sequence ID" value="KAK4130324.1"/>
    <property type="molecule type" value="Genomic_DNA"/>
</dbReference>
<accession>A0AAN6UCP2</accession>
<reference evidence="1" key="1">
    <citation type="journal article" date="2023" name="Mol. Phylogenet. Evol.">
        <title>Genome-scale phylogeny and comparative genomics of the fungal order Sordariales.</title>
        <authorList>
            <person name="Hensen N."/>
            <person name="Bonometti L."/>
            <person name="Westerberg I."/>
            <person name="Brannstrom I.O."/>
            <person name="Guillou S."/>
            <person name="Cros-Aarteil S."/>
            <person name="Calhoun S."/>
            <person name="Haridas S."/>
            <person name="Kuo A."/>
            <person name="Mondo S."/>
            <person name="Pangilinan J."/>
            <person name="Riley R."/>
            <person name="LaButti K."/>
            <person name="Andreopoulos B."/>
            <person name="Lipzen A."/>
            <person name="Chen C."/>
            <person name="Yan M."/>
            <person name="Daum C."/>
            <person name="Ng V."/>
            <person name="Clum A."/>
            <person name="Steindorff A."/>
            <person name="Ohm R.A."/>
            <person name="Martin F."/>
            <person name="Silar P."/>
            <person name="Natvig D.O."/>
            <person name="Lalanne C."/>
            <person name="Gautier V."/>
            <person name="Ament-Velasquez S.L."/>
            <person name="Kruys A."/>
            <person name="Hutchinson M.I."/>
            <person name="Powell A.J."/>
            <person name="Barry K."/>
            <person name="Miller A.N."/>
            <person name="Grigoriev I.V."/>
            <person name="Debuchy R."/>
            <person name="Gladieux P."/>
            <person name="Hiltunen Thoren M."/>
            <person name="Johannesson H."/>
        </authorList>
    </citation>
    <scope>NUCLEOTIDE SEQUENCE</scope>
    <source>
        <strain evidence="1">CBS 123565</strain>
    </source>
</reference>
<reference evidence="1" key="2">
    <citation type="submission" date="2023-05" db="EMBL/GenBank/DDBJ databases">
        <authorList>
            <consortium name="Lawrence Berkeley National Laboratory"/>
            <person name="Steindorff A."/>
            <person name="Hensen N."/>
            <person name="Bonometti L."/>
            <person name="Westerberg I."/>
            <person name="Brannstrom I.O."/>
            <person name="Guillou S."/>
            <person name="Cros-Aarteil S."/>
            <person name="Calhoun S."/>
            <person name="Haridas S."/>
            <person name="Kuo A."/>
            <person name="Mondo S."/>
            <person name="Pangilinan J."/>
            <person name="Riley R."/>
            <person name="Labutti K."/>
            <person name="Andreopoulos B."/>
            <person name="Lipzen A."/>
            <person name="Chen C."/>
            <person name="Yanf M."/>
            <person name="Daum C."/>
            <person name="Ng V."/>
            <person name="Clum A."/>
            <person name="Ohm R."/>
            <person name="Martin F."/>
            <person name="Silar P."/>
            <person name="Natvig D."/>
            <person name="Lalanne C."/>
            <person name="Gautier V."/>
            <person name="Ament-Velasquez S.L."/>
            <person name="Kruys A."/>
            <person name="Hutchinson M.I."/>
            <person name="Powell A.J."/>
            <person name="Barry K."/>
            <person name="Miller A.N."/>
            <person name="Grigoriev I.V."/>
            <person name="Debuchy R."/>
            <person name="Gladieux P."/>
            <person name="Thoren M.H."/>
            <person name="Johannesson H."/>
        </authorList>
    </citation>
    <scope>NUCLEOTIDE SEQUENCE</scope>
    <source>
        <strain evidence="1">CBS 123565</strain>
    </source>
</reference>